<protein>
    <submittedName>
        <fullName evidence="1">EAL domain-containing protein</fullName>
    </submittedName>
</protein>
<dbReference type="Proteomes" id="UP001444146">
    <property type="component" value="Unassembled WGS sequence"/>
</dbReference>
<dbReference type="InterPro" id="IPR035919">
    <property type="entry name" value="EAL_sf"/>
</dbReference>
<accession>A0ABV0HD79</accession>
<dbReference type="Gene3D" id="3.20.20.450">
    <property type="entry name" value="EAL domain"/>
    <property type="match status" value="1"/>
</dbReference>
<evidence type="ECO:0000313" key="2">
    <source>
        <dbReference type="Proteomes" id="UP001444146"/>
    </source>
</evidence>
<comment type="caution">
    <text evidence="1">The sequence shown here is derived from an EMBL/GenBank/DDBJ whole genome shotgun (WGS) entry which is preliminary data.</text>
</comment>
<proteinExistence type="predicted"/>
<reference evidence="1 2" key="1">
    <citation type="submission" date="2024-01" db="EMBL/GenBank/DDBJ databases">
        <title>Pseudocitrobacter sp. Endophytic strain Cyp-38L.</title>
        <authorList>
            <person name="Amer M.A."/>
            <person name="Hamed S.M."/>
        </authorList>
    </citation>
    <scope>NUCLEOTIDE SEQUENCE [LARGE SCALE GENOMIC DNA]</scope>
    <source>
        <strain evidence="1 2">Cyp38S</strain>
    </source>
</reference>
<name>A0ABV0HD79_9ENTR</name>
<dbReference type="RefSeq" id="WP_347793017.1">
    <property type="nucleotide sequence ID" value="NZ_JAYMYY010000001.1"/>
</dbReference>
<sequence length="237" mass="26181">MIVSLDRAWRSELLFLPARNAGGKLIGLKVIVHFIGVENAVRIPTSLILPRLSPDEELTLFREKLALLNTCQLFFIQHQVTAWVAITPAITHALLTDPSLAAEVTRFSFIELVAAERFPGLNQPDEKHPLVHLAQIFPLVLSNFGSGETSTRAVFAGLFKGVILDRQFVQRQLASASFEPFIRAITTQVQPYCQSIMIAGINDDATRQRVLPFGFSAMFGDLWPAVAESSLLTLVQG</sequence>
<evidence type="ECO:0000313" key="1">
    <source>
        <dbReference type="EMBL" id="MEO3988466.1"/>
    </source>
</evidence>
<dbReference type="EMBL" id="JAYMYY010000001">
    <property type="protein sequence ID" value="MEO3988466.1"/>
    <property type="molecule type" value="Genomic_DNA"/>
</dbReference>
<keyword evidence="2" id="KW-1185">Reference proteome</keyword>
<gene>
    <name evidence="1" type="ORF">VSR74_01295</name>
</gene>
<organism evidence="1 2">
    <name type="scientific">Pseudocitrobacter cyperus</name>
    <dbReference type="NCBI Taxonomy" id="3112843"/>
    <lineage>
        <taxon>Bacteria</taxon>
        <taxon>Pseudomonadati</taxon>
        <taxon>Pseudomonadota</taxon>
        <taxon>Gammaproteobacteria</taxon>
        <taxon>Enterobacterales</taxon>
        <taxon>Enterobacteriaceae</taxon>
        <taxon>Pseudocitrobacter</taxon>
    </lineage>
</organism>